<sequence length="715" mass="78171">MWREGSTERSCEGNAAGSVMRWKRALAACSCLVAAGALSAPGTAFAQTAEDEENGVTVLKQIVITATGFEQNVKDAPASITVVSREELEKGSFRDLTDALREVQGVAVTGVANEKDIYIRGLPGTYTLILVDGKRQSTRDARTNGNSGFEQSFIPPISAIERIEVVRGPMSSLYGSDAMGGVINIITRKVADVWSGSVTVDGTLQQHSQFGNSGQVSFYGSGPVIQDKLGLQIWGRGLKRGEDSFLGGVTDAKEGDIAGRLTFTPNEDHDIILEAGRTRVRREATAGETLAATANGTYNYNDRDHWSLTHVGRWGWTTSEISFSQEWAERTSFAWTPAQSAFVENARSPEIRNSVLDAKFTTPFELGGLHTMVVGGQYFDATLTDQNPGRRTGQDEKFQIEQWALFVEDEWKISDVFALTGGLRMDHHEIYGAHYSPRLYGVWNATEQLTVKGGVSTGFRAPDVRSIAPGYAYTTGGAGCSYGPNGTCGVIIGDPNLKPEKSTSYEIGAIWDNYSGLSMGATYFYTDFKDKIANALVLDANGDPERWSEDPNYRLWYNYNIDDAVIQGIELTATWEATPTLTFRGSYTYTDSKQKTGDYKDFPLARTPEHMANVRADWVTPIDGLATWASVNYHGSEIASGARIGSNGTPVVINGKTGRKYGDYATVDFGASYAFNENVVLKGAVYNLFDKKVEATDYNTTMEGRRLWVSLTTNF</sequence>
<dbReference type="InterPro" id="IPR039426">
    <property type="entry name" value="TonB-dep_rcpt-like"/>
</dbReference>
<protein>
    <submittedName>
        <fullName evidence="15">Outer membrane receptor for ferrienterochelin and colicins</fullName>
    </submittedName>
</protein>
<evidence type="ECO:0000256" key="12">
    <source>
        <dbReference type="SAM" id="SignalP"/>
    </source>
</evidence>
<evidence type="ECO:0000256" key="6">
    <source>
        <dbReference type="ARBA" id="ARBA00023065"/>
    </source>
</evidence>
<feature type="domain" description="TonB-dependent receptor plug" evidence="14">
    <location>
        <begin position="73"/>
        <end position="182"/>
    </location>
</feature>
<comment type="caution">
    <text evidence="15">The sequence shown here is derived from an EMBL/GenBank/DDBJ whole genome shotgun (WGS) entry which is preliminary data.</text>
</comment>
<comment type="subcellular location">
    <subcellularLocation>
        <location evidence="1 10">Cell outer membrane</location>
        <topology evidence="1 10">Multi-pass membrane protein</topology>
    </subcellularLocation>
</comment>
<dbReference type="InterPro" id="IPR012910">
    <property type="entry name" value="Plug_dom"/>
</dbReference>
<dbReference type="EMBL" id="JACHEU010000001">
    <property type="protein sequence ID" value="MBB6011365.1"/>
    <property type="molecule type" value="Genomic_DNA"/>
</dbReference>
<evidence type="ECO:0000256" key="3">
    <source>
        <dbReference type="ARBA" id="ARBA00022452"/>
    </source>
</evidence>
<keyword evidence="9 10" id="KW-0998">Cell outer membrane</keyword>
<dbReference type="CDD" id="cd01347">
    <property type="entry name" value="ligand_gated_channel"/>
    <property type="match status" value="1"/>
</dbReference>
<evidence type="ECO:0000256" key="9">
    <source>
        <dbReference type="ARBA" id="ARBA00023237"/>
    </source>
</evidence>
<name>A0A7W9RZY7_9HYPH</name>
<evidence type="ECO:0000259" key="14">
    <source>
        <dbReference type="Pfam" id="PF07715"/>
    </source>
</evidence>
<evidence type="ECO:0000313" key="16">
    <source>
        <dbReference type="Proteomes" id="UP000533306"/>
    </source>
</evidence>
<gene>
    <name evidence="15" type="ORF">HNR59_000710</name>
</gene>
<dbReference type="Pfam" id="PF07715">
    <property type="entry name" value="Plug"/>
    <property type="match status" value="1"/>
</dbReference>
<dbReference type="Gene3D" id="2.40.170.20">
    <property type="entry name" value="TonB-dependent receptor, beta-barrel domain"/>
    <property type="match status" value="1"/>
</dbReference>
<dbReference type="PROSITE" id="PS52016">
    <property type="entry name" value="TONB_DEPENDENT_REC_3"/>
    <property type="match status" value="1"/>
</dbReference>
<keyword evidence="7 11" id="KW-0798">TonB box</keyword>
<dbReference type="Pfam" id="PF00593">
    <property type="entry name" value="TonB_dep_Rec_b-barrel"/>
    <property type="match status" value="1"/>
</dbReference>
<dbReference type="PANTHER" id="PTHR30069">
    <property type="entry name" value="TONB-DEPENDENT OUTER MEMBRANE RECEPTOR"/>
    <property type="match status" value="1"/>
</dbReference>
<dbReference type="AlphaFoldDB" id="A0A7W9RZY7"/>
<dbReference type="PANTHER" id="PTHR30069:SF53">
    <property type="entry name" value="COLICIN I RECEPTOR-RELATED"/>
    <property type="match status" value="1"/>
</dbReference>
<evidence type="ECO:0000256" key="8">
    <source>
        <dbReference type="ARBA" id="ARBA00023136"/>
    </source>
</evidence>
<dbReference type="GO" id="GO:0015344">
    <property type="term" value="F:siderophore uptake transmembrane transporter activity"/>
    <property type="evidence" value="ECO:0007669"/>
    <property type="project" value="TreeGrafter"/>
</dbReference>
<proteinExistence type="inferred from homology"/>
<reference evidence="15 16" key="1">
    <citation type="submission" date="2020-08" db="EMBL/GenBank/DDBJ databases">
        <title>Genomic Encyclopedia of Type Strains, Phase IV (KMG-IV): sequencing the most valuable type-strain genomes for metagenomic binning, comparative biology and taxonomic classification.</title>
        <authorList>
            <person name="Goeker M."/>
        </authorList>
    </citation>
    <scope>NUCLEOTIDE SEQUENCE [LARGE SCALE GENOMIC DNA]</scope>
    <source>
        <strain evidence="15 16">DSM 11099</strain>
    </source>
</reference>
<keyword evidence="5 12" id="KW-0732">Signal</keyword>
<keyword evidence="6" id="KW-0406">Ion transport</keyword>
<keyword evidence="4 10" id="KW-0812">Transmembrane</keyword>
<evidence type="ECO:0000256" key="11">
    <source>
        <dbReference type="RuleBase" id="RU003357"/>
    </source>
</evidence>
<feature type="chain" id="PRO_5031089139" evidence="12">
    <location>
        <begin position="47"/>
        <end position="715"/>
    </location>
</feature>
<evidence type="ECO:0000259" key="13">
    <source>
        <dbReference type="Pfam" id="PF00593"/>
    </source>
</evidence>
<keyword evidence="2 10" id="KW-0813">Transport</keyword>
<keyword evidence="16" id="KW-1185">Reference proteome</keyword>
<evidence type="ECO:0000313" key="15">
    <source>
        <dbReference type="EMBL" id="MBB6011365.1"/>
    </source>
</evidence>
<evidence type="ECO:0000256" key="10">
    <source>
        <dbReference type="PROSITE-ProRule" id="PRU01360"/>
    </source>
</evidence>
<accession>A0A7W9RZY7</accession>
<dbReference type="InterPro" id="IPR036942">
    <property type="entry name" value="Beta-barrel_TonB_sf"/>
</dbReference>
<dbReference type="InterPro" id="IPR000531">
    <property type="entry name" value="Beta-barrel_TonB"/>
</dbReference>
<feature type="signal peptide" evidence="12">
    <location>
        <begin position="1"/>
        <end position="46"/>
    </location>
</feature>
<evidence type="ECO:0000256" key="7">
    <source>
        <dbReference type="ARBA" id="ARBA00023077"/>
    </source>
</evidence>
<dbReference type="Gene3D" id="2.170.130.10">
    <property type="entry name" value="TonB-dependent receptor, plug domain"/>
    <property type="match status" value="1"/>
</dbReference>
<evidence type="ECO:0000256" key="5">
    <source>
        <dbReference type="ARBA" id="ARBA00022729"/>
    </source>
</evidence>
<dbReference type="Proteomes" id="UP000533306">
    <property type="component" value="Unassembled WGS sequence"/>
</dbReference>
<comment type="similarity">
    <text evidence="10 11">Belongs to the TonB-dependent receptor family.</text>
</comment>
<evidence type="ECO:0000256" key="4">
    <source>
        <dbReference type="ARBA" id="ARBA00022692"/>
    </source>
</evidence>
<dbReference type="SUPFAM" id="SSF56935">
    <property type="entry name" value="Porins"/>
    <property type="match status" value="1"/>
</dbReference>
<keyword evidence="3 10" id="KW-1134">Transmembrane beta strand</keyword>
<dbReference type="InterPro" id="IPR037066">
    <property type="entry name" value="Plug_dom_sf"/>
</dbReference>
<evidence type="ECO:0000256" key="2">
    <source>
        <dbReference type="ARBA" id="ARBA00022448"/>
    </source>
</evidence>
<dbReference type="GO" id="GO:0044718">
    <property type="term" value="P:siderophore transmembrane transport"/>
    <property type="evidence" value="ECO:0007669"/>
    <property type="project" value="TreeGrafter"/>
</dbReference>
<keyword evidence="8 10" id="KW-0472">Membrane</keyword>
<keyword evidence="15" id="KW-0675">Receptor</keyword>
<organism evidence="15 16">
    <name type="scientific">Aquamicrobium lusatiense</name>
    <dbReference type="NCBI Taxonomy" id="89772"/>
    <lineage>
        <taxon>Bacteria</taxon>
        <taxon>Pseudomonadati</taxon>
        <taxon>Pseudomonadota</taxon>
        <taxon>Alphaproteobacteria</taxon>
        <taxon>Hyphomicrobiales</taxon>
        <taxon>Phyllobacteriaceae</taxon>
        <taxon>Aquamicrobium</taxon>
    </lineage>
</organism>
<feature type="domain" description="TonB-dependent receptor-like beta-barrel" evidence="13">
    <location>
        <begin position="279"/>
        <end position="688"/>
    </location>
</feature>
<dbReference type="GO" id="GO:0009279">
    <property type="term" value="C:cell outer membrane"/>
    <property type="evidence" value="ECO:0007669"/>
    <property type="project" value="UniProtKB-SubCell"/>
</dbReference>
<evidence type="ECO:0000256" key="1">
    <source>
        <dbReference type="ARBA" id="ARBA00004571"/>
    </source>
</evidence>